<dbReference type="CDD" id="cd04859">
    <property type="entry name" value="Prim_Pol"/>
    <property type="match status" value="1"/>
</dbReference>
<protein>
    <submittedName>
        <fullName evidence="4">Bifunctional DNA primase/polymerase-like protein</fullName>
    </submittedName>
</protein>
<comment type="caution">
    <text evidence="4">The sequence shown here is derived from an EMBL/GenBank/DDBJ whole genome shotgun (WGS) entry which is preliminary data.</text>
</comment>
<dbReference type="SMART" id="SM00943">
    <property type="entry name" value="Prim-Pol"/>
    <property type="match status" value="1"/>
</dbReference>
<feature type="compositionally biased region" description="Basic residues" evidence="2">
    <location>
        <begin position="311"/>
        <end position="325"/>
    </location>
</feature>
<dbReference type="Proteomes" id="UP000245390">
    <property type="component" value="Unassembled WGS sequence"/>
</dbReference>
<dbReference type="InterPro" id="IPR015330">
    <property type="entry name" value="DNA_primase/pol_bifunc_N"/>
</dbReference>
<evidence type="ECO:0000313" key="5">
    <source>
        <dbReference type="Proteomes" id="UP000245390"/>
    </source>
</evidence>
<evidence type="ECO:0000256" key="1">
    <source>
        <dbReference type="ARBA" id="ARBA00022801"/>
    </source>
</evidence>
<feature type="region of interest" description="Disordered" evidence="2">
    <location>
        <begin position="310"/>
        <end position="330"/>
    </location>
</feature>
<dbReference type="AlphaFoldDB" id="A0A316G4E9"/>
<gene>
    <name evidence="4" type="ORF">C8D95_10874</name>
</gene>
<reference evidence="4 5" key="1">
    <citation type="submission" date="2018-05" db="EMBL/GenBank/DDBJ databases">
        <title>Genomic Encyclopedia of Type Strains, Phase IV (KMG-IV): sequencing the most valuable type-strain genomes for metagenomic binning, comparative biology and taxonomic classification.</title>
        <authorList>
            <person name="Goeker M."/>
        </authorList>
    </citation>
    <scope>NUCLEOTIDE SEQUENCE [LARGE SCALE GENOMIC DNA]</scope>
    <source>
        <strain evidence="4 5">DSM 103371</strain>
    </source>
</reference>
<name>A0A316G4E9_9RHOB</name>
<dbReference type="RefSeq" id="WP_109760200.1">
    <property type="nucleotide sequence ID" value="NZ_CP034588.1"/>
</dbReference>
<dbReference type="PANTHER" id="PTHR35372">
    <property type="entry name" value="ATP BINDING PROTEIN-RELATED"/>
    <property type="match status" value="1"/>
</dbReference>
<dbReference type="EMBL" id="QGGV01000008">
    <property type="protein sequence ID" value="PWK55195.1"/>
    <property type="molecule type" value="Genomic_DNA"/>
</dbReference>
<organism evidence="4 5">
    <name type="scientific">Silicimonas algicola</name>
    <dbReference type="NCBI Taxonomy" id="1826607"/>
    <lineage>
        <taxon>Bacteria</taxon>
        <taxon>Pseudomonadati</taxon>
        <taxon>Pseudomonadota</taxon>
        <taxon>Alphaproteobacteria</taxon>
        <taxon>Rhodobacterales</taxon>
        <taxon>Paracoccaceae</taxon>
    </lineage>
</organism>
<sequence>MISYATEDNPFARAGAGAAGELVDIENPIHAVPFDRLPCKRFFGAPPKASLYHTKRAASMRAACRDPLVIPQKYVEEARAALDGVIKRHAADIADVSDHNLFTLAHALAYADHGLHVVDSHAIDPSTGKGTGKSGGNATAKLPRGSEWQKRASTDRDDIIAFWRGEGTYPGTKKHPDGFGYASATAPRNVSIVFSEGEAVWVLDIDGAEGAANLAALEAEHGALPVTPTSISGSGGAHYLFRAKRQLRNTASAVAPKVDVRGQGGQIIAAPSIHESGNFYRWAEGRAPWDVEIAEAPEWLEELAWTASKKNQTKKPKVRAPRQHKPSTGTRAAGFDAIVESIGDGDDREGFDAPINRAAVAWWGRNPNGDADELKELLRDAILDAPCEDDRAEERYATDEYLDERIESARAYAETTREEEECEDEDVAFDMSAPLGRSLDEALVSLDLGFKYVRVPGGGRFLRVQPRGEAPALDLWDTVQLGKWYAHEKFETHSGEWANPVPIFFTQCQRWSDIVFAPYPAQTPRNAYNLFRGFARTPAAGNCEELKRFIKDIICRGDDAIFAWVWLWMAHMVQRPGEKPGTALVIWGKGGAGKGTFGTLLRALVAPYGVQFADPDDIVGRFSGPVHTMNILGVSEEAVFSGDRRISNALKTKVDAKMIKVEVKNVQPIWMKSYMRYVFDSNFADAIMIENNGSDRRYEVLEVSDERRGDKAYFDMLHAMIEGPELEALLYELMSYDPASAGLEWGNVRLAPETDDRRAMWFQSLRPVHRQLVRMIEDGEIVWRDGGETYSFPLNADNETRIPTQLLDAIAAKTGDIRNENEACAAAVFEHVFGEELPRKRTRFEGRVRLTGCEWEKYEGNRWCYRLPKLEHMLEVIAKRRGDPRAADAR</sequence>
<evidence type="ECO:0000256" key="2">
    <source>
        <dbReference type="SAM" id="MobiDB-lite"/>
    </source>
</evidence>
<keyword evidence="5" id="KW-1185">Reference proteome</keyword>
<evidence type="ECO:0000313" key="4">
    <source>
        <dbReference type="EMBL" id="PWK55195.1"/>
    </source>
</evidence>
<dbReference type="InterPro" id="IPR045455">
    <property type="entry name" value="NrS-1_pol-like_helicase"/>
</dbReference>
<dbReference type="PANTHER" id="PTHR35372:SF2">
    <property type="entry name" value="SF3 HELICASE DOMAIN-CONTAINING PROTEIN"/>
    <property type="match status" value="1"/>
</dbReference>
<dbReference type="KEGG" id="salo:EF888_06905"/>
<dbReference type="InterPro" id="IPR051620">
    <property type="entry name" value="ORF904-like_C"/>
</dbReference>
<accession>A0A316G4E9</accession>
<dbReference type="Pfam" id="PF19263">
    <property type="entry name" value="DUF5906"/>
    <property type="match status" value="1"/>
</dbReference>
<keyword evidence="1" id="KW-0378">Hydrolase</keyword>
<feature type="region of interest" description="Disordered" evidence="2">
    <location>
        <begin position="125"/>
        <end position="152"/>
    </location>
</feature>
<dbReference type="OrthoDB" id="8215052at2"/>
<dbReference type="SUPFAM" id="SSF56747">
    <property type="entry name" value="Prim-pol domain"/>
    <property type="match status" value="1"/>
</dbReference>
<proteinExistence type="predicted"/>
<dbReference type="GO" id="GO:0016787">
    <property type="term" value="F:hydrolase activity"/>
    <property type="evidence" value="ECO:0007669"/>
    <property type="project" value="UniProtKB-KW"/>
</dbReference>
<evidence type="ECO:0000259" key="3">
    <source>
        <dbReference type="SMART" id="SM00943"/>
    </source>
</evidence>
<dbReference type="Pfam" id="PF09250">
    <property type="entry name" value="Prim-Pol"/>
    <property type="match status" value="1"/>
</dbReference>
<feature type="domain" description="DNA primase/polymerase bifunctional N-terminal" evidence="3">
    <location>
        <begin position="107"/>
        <end position="300"/>
    </location>
</feature>